<evidence type="ECO:0000313" key="1">
    <source>
        <dbReference type="EMBL" id="GAB86434.1"/>
    </source>
</evidence>
<proteinExistence type="predicted"/>
<dbReference type="Proteomes" id="UP000010744">
    <property type="component" value="Unassembled WGS sequence"/>
</dbReference>
<organism evidence="1 2">
    <name type="scientific">Gordonia rubripertincta NBRC 101908</name>
    <dbReference type="NCBI Taxonomy" id="1077975"/>
    <lineage>
        <taxon>Bacteria</taxon>
        <taxon>Bacillati</taxon>
        <taxon>Actinomycetota</taxon>
        <taxon>Actinomycetes</taxon>
        <taxon>Mycobacteriales</taxon>
        <taxon>Gordoniaceae</taxon>
        <taxon>Gordonia</taxon>
    </lineage>
</organism>
<sequence length="64" mass="6107">MGGKALRCAGLVGTMGAGPGTLTRAASVPAPCAGVAVGRDVTVESSATDMGTIIATDAVRCQSA</sequence>
<name>A0ABQ0HVY5_GORRU</name>
<dbReference type="EMBL" id="BAHB01000074">
    <property type="protein sequence ID" value="GAB86434.1"/>
    <property type="molecule type" value="Genomic_DNA"/>
</dbReference>
<protein>
    <submittedName>
        <fullName evidence="1">Uncharacterized protein</fullName>
    </submittedName>
</protein>
<accession>A0ABQ0HVY5</accession>
<gene>
    <name evidence="1" type="ORF">GORBP_074_00340</name>
</gene>
<comment type="caution">
    <text evidence="1">The sequence shown here is derived from an EMBL/GenBank/DDBJ whole genome shotgun (WGS) entry which is preliminary data.</text>
</comment>
<reference evidence="1 2" key="1">
    <citation type="submission" date="2012-08" db="EMBL/GenBank/DDBJ databases">
        <title>Whole genome shotgun sequence of Gordonia rubripertincta NBRC 101908.</title>
        <authorList>
            <person name="Takarada H."/>
            <person name="Hosoyama A."/>
            <person name="Tsuchikane K."/>
            <person name="Katsumata H."/>
            <person name="Baba S."/>
            <person name="Ohji S."/>
            <person name="Yamazaki S."/>
            <person name="Fujita N."/>
        </authorList>
    </citation>
    <scope>NUCLEOTIDE SEQUENCE [LARGE SCALE GENOMIC DNA]</scope>
    <source>
        <strain evidence="1 2">NBRC 101908</strain>
    </source>
</reference>
<evidence type="ECO:0000313" key="2">
    <source>
        <dbReference type="Proteomes" id="UP000010744"/>
    </source>
</evidence>
<keyword evidence="2" id="KW-1185">Reference proteome</keyword>